<geneLocation type="plasmid" evidence="1 2">
    <name>pF262D</name>
</geneLocation>
<evidence type="ECO:0000313" key="1">
    <source>
        <dbReference type="EMBL" id="EIA15589.1"/>
    </source>
</evidence>
<evidence type="ECO:0000313" key="2">
    <source>
        <dbReference type="Proteomes" id="UP000005358"/>
    </source>
</evidence>
<name>A0AAV3F7Z7_CLOPF</name>
<dbReference type="AlphaFoldDB" id="A0AAV3F7Z7"/>
<protein>
    <submittedName>
        <fullName evidence="1">Uncharacterized protein</fullName>
    </submittedName>
</protein>
<proteinExistence type="predicted"/>
<dbReference type="EMBL" id="AFES01000053">
    <property type="protein sequence ID" value="EIA15589.1"/>
    <property type="molecule type" value="Genomic_DNA"/>
</dbReference>
<dbReference type="Proteomes" id="UP000005358">
    <property type="component" value="Plasmid pF262D"/>
</dbReference>
<sequence length="40" mass="4778">MSTKLFKMFIEELREQGIKVEKLNLSQVSESIKFYKVLNQ</sequence>
<keyword evidence="1" id="KW-0614">Plasmid</keyword>
<organism evidence="1 2">
    <name type="scientific">Clostridium perfringens F262</name>
    <dbReference type="NCBI Taxonomy" id="883064"/>
    <lineage>
        <taxon>Bacteria</taxon>
        <taxon>Bacillati</taxon>
        <taxon>Bacillota</taxon>
        <taxon>Clostridia</taxon>
        <taxon>Eubacteriales</taxon>
        <taxon>Clostridiaceae</taxon>
        <taxon>Clostridium</taxon>
    </lineage>
</organism>
<comment type="caution">
    <text evidence="1">The sequence shown here is derived from an EMBL/GenBank/DDBJ whole genome shotgun (WGS) entry which is preliminary data.</text>
</comment>
<reference evidence="1 2" key="1">
    <citation type="journal article" date="2012" name="PLoS ONE">
        <title>Genome Sequencing and Analysis of a Type A Clostridium perfringens Isolate from a Case of Bovine Clostridial Abomasitis.</title>
        <authorList>
            <person name="Nowell V.J."/>
            <person name="Kropinski A.M."/>
            <person name="Songer J.G."/>
            <person name="Macinnes J.I."/>
            <person name="Parreira V.R."/>
            <person name="Prescott J.F."/>
        </authorList>
    </citation>
    <scope>NUCLEOTIDE SEQUENCE [LARGE SCALE GENOMIC DNA]</scope>
    <source>
        <strain evidence="1 2">F262</strain>
    </source>
</reference>
<dbReference type="RefSeq" id="WP_003482699.1">
    <property type="nucleotide sequence ID" value="NZ_CM001481.1"/>
</dbReference>
<accession>A0AAV3F7Z7</accession>
<gene>
    <name evidence="1" type="ORF">HA1_16027</name>
</gene>